<keyword evidence="4" id="KW-1185">Reference proteome</keyword>
<feature type="region of interest" description="Disordered" evidence="1">
    <location>
        <begin position="213"/>
        <end position="233"/>
    </location>
</feature>
<dbReference type="EMBL" id="BMAV01002012">
    <property type="protein sequence ID" value="GFY40643.1"/>
    <property type="molecule type" value="Genomic_DNA"/>
</dbReference>
<dbReference type="OrthoDB" id="7477923at2759"/>
<sequence length="567" mass="63621">MSGRGKERFELSDYLNLNNLLALPIDLTLFIDSTTLTTRTGFEPPKTTDMDTSDTNTDSYTDEYLEFHKAWDSKMNALITQLNTSRSSDECTAVISATEELELKLRQFPFNHTEEQSAALRNLGDVLDEARFKFTHQKKQELADQSKLLQEKIDAWGLPSKPNDPFKVIVNKKGRKSESDEASSAKKQRTDVTATQNRFAQLTVDDINLTAQATPSTSHEAPGAAAPPKKHHVPPITIDNVQNKAGLLKHLQDLTKLKLEAKLIGSKLRIFPQTAYAYHRIRKYVDDNQLESYTYILPEDKKIRLVIRGLPTDMSPVDIIGDLAAKNITVNECHIMTSKKTGKAMPLFLITLDKTVQNRAVHHVSDICHIKIKVEALRPKYGPPQCFRCQGFFHSSKFCTRIPRCVKCAGEHLAKDCTKPVEQKPKCCLCEGEHPASFLGCPRNPRNRIDKDNEKVNNTSKTTPKPAQASNATPAPPKVNFWEQRAKNATAHQQPNPTTTKKPSQATPSTPITPTESATDIFEQLNSPAVRDTFDLLEQFITIAHTIPTKYGRLRAIKQLLGDEINF</sequence>
<protein>
    <submittedName>
        <fullName evidence="3">Nucleic-acid-binding protein from transposon X-element</fullName>
    </submittedName>
</protein>
<evidence type="ECO:0000313" key="3">
    <source>
        <dbReference type="EMBL" id="GFY40643.1"/>
    </source>
</evidence>
<name>A0A8X6WSP4_9ARAC</name>
<accession>A0A8X6WSP4</accession>
<dbReference type="AlphaFoldDB" id="A0A8X6WSP4"/>
<gene>
    <name evidence="3" type="primary">ORF1</name>
    <name evidence="3" type="ORF">TNIN_6331</name>
</gene>
<dbReference type="Proteomes" id="UP000886998">
    <property type="component" value="Unassembled WGS sequence"/>
</dbReference>
<feature type="compositionally biased region" description="Polar residues" evidence="1">
    <location>
        <begin position="456"/>
        <end position="473"/>
    </location>
</feature>
<dbReference type="InterPro" id="IPR006579">
    <property type="entry name" value="Pre_C2HC_dom"/>
</dbReference>
<feature type="region of interest" description="Disordered" evidence="1">
    <location>
        <begin position="441"/>
        <end position="515"/>
    </location>
</feature>
<organism evidence="3 4">
    <name type="scientific">Trichonephila inaurata madagascariensis</name>
    <dbReference type="NCBI Taxonomy" id="2747483"/>
    <lineage>
        <taxon>Eukaryota</taxon>
        <taxon>Metazoa</taxon>
        <taxon>Ecdysozoa</taxon>
        <taxon>Arthropoda</taxon>
        <taxon>Chelicerata</taxon>
        <taxon>Arachnida</taxon>
        <taxon>Araneae</taxon>
        <taxon>Araneomorphae</taxon>
        <taxon>Entelegynae</taxon>
        <taxon>Araneoidea</taxon>
        <taxon>Nephilidae</taxon>
        <taxon>Trichonephila</taxon>
        <taxon>Trichonephila inaurata</taxon>
    </lineage>
</organism>
<evidence type="ECO:0000259" key="2">
    <source>
        <dbReference type="Pfam" id="PF07530"/>
    </source>
</evidence>
<evidence type="ECO:0000256" key="1">
    <source>
        <dbReference type="SAM" id="MobiDB-lite"/>
    </source>
</evidence>
<reference evidence="3" key="1">
    <citation type="submission" date="2020-08" db="EMBL/GenBank/DDBJ databases">
        <title>Multicomponent nature underlies the extraordinary mechanical properties of spider dragline silk.</title>
        <authorList>
            <person name="Kono N."/>
            <person name="Nakamura H."/>
            <person name="Mori M."/>
            <person name="Yoshida Y."/>
            <person name="Ohtoshi R."/>
            <person name="Malay A.D."/>
            <person name="Moran D.A.P."/>
            <person name="Tomita M."/>
            <person name="Numata K."/>
            <person name="Arakawa K."/>
        </authorList>
    </citation>
    <scope>NUCLEOTIDE SEQUENCE</scope>
</reference>
<evidence type="ECO:0000313" key="4">
    <source>
        <dbReference type="Proteomes" id="UP000886998"/>
    </source>
</evidence>
<comment type="caution">
    <text evidence="3">The sequence shown here is derived from an EMBL/GenBank/DDBJ whole genome shotgun (WGS) entry which is preliminary data.</text>
</comment>
<proteinExistence type="predicted"/>
<feature type="region of interest" description="Disordered" evidence="1">
    <location>
        <begin position="172"/>
        <end position="194"/>
    </location>
</feature>
<feature type="compositionally biased region" description="Polar residues" evidence="1">
    <location>
        <begin position="490"/>
        <end position="515"/>
    </location>
</feature>
<dbReference type="PANTHER" id="PTHR33273:SF2">
    <property type="entry name" value="ENDONUCLEASE_EXONUCLEASE_PHOSPHATASE DOMAIN-CONTAINING PROTEIN"/>
    <property type="match status" value="1"/>
</dbReference>
<feature type="domain" description="Pre-C2HC" evidence="2">
    <location>
        <begin position="319"/>
        <end position="378"/>
    </location>
</feature>
<dbReference type="PANTHER" id="PTHR33273">
    <property type="entry name" value="DOMAIN-CONTAINING PROTEIN, PUTATIVE-RELATED"/>
    <property type="match status" value="1"/>
</dbReference>
<dbReference type="Pfam" id="PF07530">
    <property type="entry name" value="PRE_C2HC"/>
    <property type="match status" value="1"/>
</dbReference>